<name>A0A4Q2DVT8_9AGAR</name>
<dbReference type="SMART" id="SM00220">
    <property type="entry name" value="S_TKc"/>
    <property type="match status" value="1"/>
</dbReference>
<evidence type="ECO:0000313" key="4">
    <source>
        <dbReference type="Proteomes" id="UP000290288"/>
    </source>
</evidence>
<dbReference type="SUPFAM" id="SSF56112">
    <property type="entry name" value="Protein kinase-like (PK-like)"/>
    <property type="match status" value="1"/>
</dbReference>
<feature type="region of interest" description="Disordered" evidence="1">
    <location>
        <begin position="661"/>
        <end position="691"/>
    </location>
</feature>
<reference evidence="3 4" key="1">
    <citation type="submission" date="2019-01" db="EMBL/GenBank/DDBJ databases">
        <title>Draft genome sequence of Psathyrella aberdarensis IHI B618.</title>
        <authorList>
            <person name="Buettner E."/>
            <person name="Kellner H."/>
        </authorList>
    </citation>
    <scope>NUCLEOTIDE SEQUENCE [LARGE SCALE GENOMIC DNA]</scope>
    <source>
        <strain evidence="3 4">IHI B618</strain>
    </source>
</reference>
<dbReference type="PROSITE" id="PS51221">
    <property type="entry name" value="TTL"/>
    <property type="match status" value="1"/>
</dbReference>
<dbReference type="EMBL" id="SDEE01000014">
    <property type="protein sequence ID" value="RXW24760.1"/>
    <property type="molecule type" value="Genomic_DNA"/>
</dbReference>
<evidence type="ECO:0000256" key="1">
    <source>
        <dbReference type="SAM" id="MobiDB-lite"/>
    </source>
</evidence>
<feature type="compositionally biased region" description="Basic and acidic residues" evidence="1">
    <location>
        <begin position="414"/>
        <end position="426"/>
    </location>
</feature>
<dbReference type="InterPro" id="IPR027746">
    <property type="entry name" value="TTL"/>
</dbReference>
<dbReference type="Gene3D" id="1.10.510.10">
    <property type="entry name" value="Transferase(Phosphotransferase) domain 1"/>
    <property type="match status" value="1"/>
</dbReference>
<dbReference type="Proteomes" id="UP000290288">
    <property type="component" value="Unassembled WGS sequence"/>
</dbReference>
<dbReference type="Pfam" id="PF00069">
    <property type="entry name" value="Pkinase"/>
    <property type="match status" value="2"/>
</dbReference>
<dbReference type="Gene3D" id="3.30.200.20">
    <property type="entry name" value="Phosphorylase Kinase, domain 1"/>
    <property type="match status" value="1"/>
</dbReference>
<protein>
    <recommendedName>
        <fullName evidence="2">Protein kinase domain-containing protein</fullName>
    </recommendedName>
</protein>
<evidence type="ECO:0000259" key="2">
    <source>
        <dbReference type="PROSITE" id="PS50011"/>
    </source>
</evidence>
<dbReference type="PROSITE" id="PS50011">
    <property type="entry name" value="PROTEIN_KINASE_DOM"/>
    <property type="match status" value="1"/>
</dbReference>
<keyword evidence="4" id="KW-1185">Reference proteome</keyword>
<feature type="compositionally biased region" description="Basic residues" evidence="1">
    <location>
        <begin position="402"/>
        <end position="413"/>
    </location>
</feature>
<dbReference type="InterPro" id="IPR004344">
    <property type="entry name" value="TTL/TTLL_fam"/>
</dbReference>
<dbReference type="AlphaFoldDB" id="A0A4Q2DVT8"/>
<dbReference type="Pfam" id="PF03133">
    <property type="entry name" value="TTL"/>
    <property type="match status" value="1"/>
</dbReference>
<organism evidence="3 4">
    <name type="scientific">Candolleomyces aberdarensis</name>
    <dbReference type="NCBI Taxonomy" id="2316362"/>
    <lineage>
        <taxon>Eukaryota</taxon>
        <taxon>Fungi</taxon>
        <taxon>Dikarya</taxon>
        <taxon>Basidiomycota</taxon>
        <taxon>Agaricomycotina</taxon>
        <taxon>Agaricomycetes</taxon>
        <taxon>Agaricomycetidae</taxon>
        <taxon>Agaricales</taxon>
        <taxon>Agaricineae</taxon>
        <taxon>Psathyrellaceae</taxon>
        <taxon>Candolleomyces</taxon>
    </lineage>
</organism>
<feature type="domain" description="Protein kinase" evidence="2">
    <location>
        <begin position="315"/>
        <end position="654"/>
    </location>
</feature>
<dbReference type="PANTHER" id="PTHR47551:SF1">
    <property type="entry name" value="TUBULIN--TYROSINE LIGASE PBY1-RELATED"/>
    <property type="match status" value="1"/>
</dbReference>
<dbReference type="GO" id="GO:0004672">
    <property type="term" value="F:protein kinase activity"/>
    <property type="evidence" value="ECO:0007669"/>
    <property type="project" value="InterPro"/>
</dbReference>
<dbReference type="Gene3D" id="3.30.470.20">
    <property type="entry name" value="ATP-grasp fold, B domain"/>
    <property type="match status" value="1"/>
</dbReference>
<sequence length="703" mass="78916">MASSFSAFIDWPDAPLTASLVRSALKDLSPTHVDSPIQTGNLLQWSTYDSIDHEQGLTRPKQVLSSSYTFRKALIRKHFLSRVIHAYLTKHPDSPLKRAIPATHELEISFADELDEMWTDELWELGEKLDGGDSWWILKPGMADRGMGIRIFNSKEQLQEIFEGFESDEKSDDDSEGQTKASDTAVVTSQLRHFVVQEYLPNPLIFDPHEVSLQGSPKGGALEGHKFHLRVYCVAAGALKVYVYTRILALFAPVPYTEPQAQDGEIDLGPHLTNTSLQTELGEENVRLFDELIGCRIMSNDQRAFTADDLQDILVQISDALGKTFQAAVDSPVHFQPLPNAFELYGVDFLVADNQPNENGSSRFQKQKLVSMDPGPSTPSKKRSKWEDHEDESETLQPPIRPQKKRAKAKSSRKTGELRASEHEATPDDQQAPPPKPRTRSIYVPERTLHPPIQSSRSVSQCYEILNQIEEGSYGVVFRAREVQTGDIVALKRLKLDEEKNGFPITALREIYALMTCRHENVVRIREVVVGETLTNAPEILMGATTYSTAVDMWSVGCIFAELLLMEPLFQAKNEVELLSMIFRLLGPPTKDVWPDYTSLPLAKSIALPSPQPDQFRPKFPHLSMNGIDLIMSLLTYDPEQRITAEEALQHPYFTESPMPKHPDLFGSFPSAAAGEKRRKPDSPSAPARAANYKLLTEFDLPE</sequence>
<gene>
    <name evidence="3" type="ORF">EST38_g1058</name>
</gene>
<accession>A0A4Q2DVT8</accession>
<dbReference type="STRING" id="2316362.A0A4Q2DVT8"/>
<proteinExistence type="predicted"/>
<dbReference type="OrthoDB" id="1732493at2759"/>
<dbReference type="GO" id="GO:0005524">
    <property type="term" value="F:ATP binding"/>
    <property type="evidence" value="ECO:0007669"/>
    <property type="project" value="InterPro"/>
</dbReference>
<evidence type="ECO:0000313" key="3">
    <source>
        <dbReference type="EMBL" id="RXW24760.1"/>
    </source>
</evidence>
<dbReference type="SUPFAM" id="SSF56059">
    <property type="entry name" value="Glutathione synthetase ATP-binding domain-like"/>
    <property type="match status" value="1"/>
</dbReference>
<feature type="region of interest" description="Disordered" evidence="1">
    <location>
        <begin position="356"/>
        <end position="442"/>
    </location>
</feature>
<dbReference type="InterPro" id="IPR011009">
    <property type="entry name" value="Kinase-like_dom_sf"/>
</dbReference>
<dbReference type="InterPro" id="IPR000719">
    <property type="entry name" value="Prot_kinase_dom"/>
</dbReference>
<dbReference type="GO" id="GO:0000932">
    <property type="term" value="C:P-body"/>
    <property type="evidence" value="ECO:0007669"/>
    <property type="project" value="TreeGrafter"/>
</dbReference>
<comment type="caution">
    <text evidence="3">The sequence shown here is derived from an EMBL/GenBank/DDBJ whole genome shotgun (WGS) entry which is preliminary data.</text>
</comment>
<dbReference type="PANTHER" id="PTHR47551">
    <property type="entry name" value="TUBULIN--TYROSINE LIGASE PBY1-RELATED"/>
    <property type="match status" value="1"/>
</dbReference>